<dbReference type="NCBIfam" id="TIGR02946">
    <property type="entry name" value="acyl_WS_DGAT"/>
    <property type="match status" value="1"/>
</dbReference>
<reference evidence="13 14" key="1">
    <citation type="submission" date="2018-04" db="EMBL/GenBank/DDBJ databases">
        <title>Genomic Encyclopedia of Archaeal and Bacterial Type Strains, Phase II (KMG-II): from individual species to whole genera.</title>
        <authorList>
            <person name="Goeker M."/>
        </authorList>
    </citation>
    <scope>NUCLEOTIDE SEQUENCE [LARGE SCALE GENOMIC DNA]</scope>
    <source>
        <strain evidence="13 14">DSM 5822</strain>
    </source>
</reference>
<comment type="similarity">
    <text evidence="3">Belongs to the long-chain O-acyltransferase family.</text>
</comment>
<dbReference type="GO" id="GO:0004144">
    <property type="term" value="F:diacylglycerol O-acyltransferase activity"/>
    <property type="evidence" value="ECO:0007669"/>
    <property type="project" value="UniProtKB-EC"/>
</dbReference>
<dbReference type="GO" id="GO:0071731">
    <property type="term" value="P:response to nitric oxide"/>
    <property type="evidence" value="ECO:0007669"/>
    <property type="project" value="TreeGrafter"/>
</dbReference>
<evidence type="ECO:0000256" key="2">
    <source>
        <dbReference type="ARBA" id="ARBA00005189"/>
    </source>
</evidence>
<dbReference type="PANTHER" id="PTHR31650">
    <property type="entry name" value="O-ACYLTRANSFERASE (WSD1-LIKE) FAMILY PROTEIN"/>
    <property type="match status" value="1"/>
</dbReference>
<evidence type="ECO:0000256" key="5">
    <source>
        <dbReference type="ARBA" id="ARBA00022516"/>
    </source>
</evidence>
<keyword evidence="7" id="KW-0319">Glycerol metabolism</keyword>
<keyword evidence="6 13" id="KW-0808">Transferase</keyword>
<dbReference type="OrthoDB" id="139187at2"/>
<evidence type="ECO:0000256" key="3">
    <source>
        <dbReference type="ARBA" id="ARBA00009587"/>
    </source>
</evidence>
<evidence type="ECO:0000256" key="1">
    <source>
        <dbReference type="ARBA" id="ARBA00004771"/>
    </source>
</evidence>
<name>A0A2T5J399_9GAMM</name>
<dbReference type="Pfam" id="PF03007">
    <property type="entry name" value="WS_DGAT_cat"/>
    <property type="match status" value="1"/>
</dbReference>
<comment type="pathway">
    <text evidence="1">Glycerolipid metabolism; triacylglycerol biosynthesis.</text>
</comment>
<evidence type="ECO:0000313" key="13">
    <source>
        <dbReference type="EMBL" id="PTQ91094.1"/>
    </source>
</evidence>
<evidence type="ECO:0000256" key="4">
    <source>
        <dbReference type="ARBA" id="ARBA00013244"/>
    </source>
</evidence>
<dbReference type="SUPFAM" id="SSF52777">
    <property type="entry name" value="CoA-dependent acyltransferases"/>
    <property type="match status" value="2"/>
</dbReference>
<comment type="caution">
    <text evidence="13">The sequence shown here is derived from an EMBL/GenBank/DDBJ whole genome shotgun (WGS) entry which is preliminary data.</text>
</comment>
<evidence type="ECO:0000256" key="10">
    <source>
        <dbReference type="ARBA" id="ARBA00048109"/>
    </source>
</evidence>
<feature type="domain" description="O-acyltransferase WSD1 C-terminal" evidence="12">
    <location>
        <begin position="303"/>
        <end position="448"/>
    </location>
</feature>
<proteinExistence type="inferred from homology"/>
<keyword evidence="9 13" id="KW-0012">Acyltransferase</keyword>
<evidence type="ECO:0000313" key="14">
    <source>
        <dbReference type="Proteomes" id="UP000244223"/>
    </source>
</evidence>
<feature type="domain" description="O-acyltransferase WSD1-like N-terminal" evidence="11">
    <location>
        <begin position="7"/>
        <end position="262"/>
    </location>
</feature>
<evidence type="ECO:0000259" key="11">
    <source>
        <dbReference type="Pfam" id="PF03007"/>
    </source>
</evidence>
<dbReference type="GO" id="GO:0001666">
    <property type="term" value="P:response to hypoxia"/>
    <property type="evidence" value="ECO:0007669"/>
    <property type="project" value="TreeGrafter"/>
</dbReference>
<evidence type="ECO:0000259" key="12">
    <source>
        <dbReference type="Pfam" id="PF06974"/>
    </source>
</evidence>
<dbReference type="RefSeq" id="WP_107864121.1">
    <property type="nucleotide sequence ID" value="NZ_QAON01000001.1"/>
</dbReference>
<organism evidence="13 14">
    <name type="scientific">Agitococcus lubricus</name>
    <dbReference type="NCBI Taxonomy" id="1077255"/>
    <lineage>
        <taxon>Bacteria</taxon>
        <taxon>Pseudomonadati</taxon>
        <taxon>Pseudomonadota</taxon>
        <taxon>Gammaproteobacteria</taxon>
        <taxon>Moraxellales</taxon>
        <taxon>Moraxellaceae</taxon>
        <taxon>Agitococcus</taxon>
    </lineage>
</organism>
<dbReference type="AlphaFoldDB" id="A0A2T5J399"/>
<dbReference type="EMBL" id="QAON01000001">
    <property type="protein sequence ID" value="PTQ91094.1"/>
    <property type="molecule type" value="Genomic_DNA"/>
</dbReference>
<dbReference type="Pfam" id="PF06974">
    <property type="entry name" value="WS_DGAT_C"/>
    <property type="match status" value="1"/>
</dbReference>
<comment type="pathway">
    <text evidence="2">Lipid metabolism.</text>
</comment>
<protein>
    <recommendedName>
        <fullName evidence="4">diacylglycerol O-acyltransferase</fullName>
        <ecNumber evidence="4">2.3.1.20</ecNumber>
    </recommendedName>
</protein>
<keyword evidence="5" id="KW-0444">Lipid biosynthesis</keyword>
<dbReference type="InterPro" id="IPR045034">
    <property type="entry name" value="O-acyltransferase_WSD1-like"/>
</dbReference>
<dbReference type="UniPathway" id="UPA00282"/>
<keyword evidence="14" id="KW-1185">Reference proteome</keyword>
<evidence type="ECO:0000256" key="8">
    <source>
        <dbReference type="ARBA" id="ARBA00023098"/>
    </source>
</evidence>
<sequence>MAKRLKLLDSGWLMMETPETPMHVGGLMLFQLPENAPDDYMQSFFQYLLQVDDVSAPFNQKLQRVLPFNLDASWIKDGNFDIEYHVRPSALPKPGRIRELLALVSRLHAQRMDQRRPMWECYLIEGIEGNRFAVYSKIHHSMVDGVAATRLMQSRMARSADEDLPPIWSGEWTKRLPKKEKRSLPMPPSPKEVFHSFSNGAAQLVDLLKTPRESHAKALFQAPKTILNRRVTPARRFAAQSWPMERIRHVAKGYHATVNDIVLAMCGGCLRDYLKSYDALPATPLVAQVPVSVRAADASDDNGNAISAVQVTLGTDIGNPVDRLRAIQESMHAAKNRLSHMEKADINAFTVLSNLPLMLGQATGLAGRRTTMFNVVISNVPGPKEPLYMHGAKMLANYPVSLIWHGYAANITVHSYVDSLDFGIIACRDTVPRVQRMLDYLEDALAALENHLPK</sequence>
<keyword evidence="8" id="KW-0443">Lipid metabolism</keyword>
<dbReference type="Gene3D" id="3.30.559.30">
    <property type="entry name" value="Nonribosomal peptide synthetase, condensation domain"/>
    <property type="match status" value="1"/>
</dbReference>
<dbReference type="Proteomes" id="UP000244223">
    <property type="component" value="Unassembled WGS sequence"/>
</dbReference>
<comment type="catalytic activity">
    <reaction evidence="10">
        <text>an acyl-CoA + a 1,2-diacyl-sn-glycerol = a triacyl-sn-glycerol + CoA</text>
        <dbReference type="Rhea" id="RHEA:10868"/>
        <dbReference type="ChEBI" id="CHEBI:17815"/>
        <dbReference type="ChEBI" id="CHEBI:57287"/>
        <dbReference type="ChEBI" id="CHEBI:58342"/>
        <dbReference type="ChEBI" id="CHEBI:64615"/>
        <dbReference type="EC" id="2.3.1.20"/>
    </reaction>
</comment>
<accession>A0A2T5J399</accession>
<dbReference type="GO" id="GO:0019432">
    <property type="term" value="P:triglyceride biosynthetic process"/>
    <property type="evidence" value="ECO:0007669"/>
    <property type="project" value="UniProtKB-UniPathway"/>
</dbReference>
<dbReference type="InterPro" id="IPR004255">
    <property type="entry name" value="O-acyltransferase_WSD1_N"/>
</dbReference>
<dbReference type="InterPro" id="IPR009721">
    <property type="entry name" value="O-acyltransferase_WSD1_C"/>
</dbReference>
<dbReference type="GO" id="GO:0005886">
    <property type="term" value="C:plasma membrane"/>
    <property type="evidence" value="ECO:0007669"/>
    <property type="project" value="TreeGrafter"/>
</dbReference>
<evidence type="ECO:0000256" key="6">
    <source>
        <dbReference type="ARBA" id="ARBA00022679"/>
    </source>
</evidence>
<dbReference type="GO" id="GO:0051701">
    <property type="term" value="P:biological process involved in interaction with host"/>
    <property type="evidence" value="ECO:0007669"/>
    <property type="project" value="TreeGrafter"/>
</dbReference>
<dbReference type="GO" id="GO:0006071">
    <property type="term" value="P:glycerol metabolic process"/>
    <property type="evidence" value="ECO:0007669"/>
    <property type="project" value="UniProtKB-KW"/>
</dbReference>
<dbReference type="PANTHER" id="PTHR31650:SF1">
    <property type="entry name" value="WAX ESTER SYNTHASE_DIACYLGLYCEROL ACYLTRANSFERASE 4-RELATED"/>
    <property type="match status" value="1"/>
</dbReference>
<gene>
    <name evidence="13" type="ORF">C8N29_101166</name>
</gene>
<dbReference type="EC" id="2.3.1.20" evidence="4"/>
<dbReference type="InterPro" id="IPR014292">
    <property type="entry name" value="Acyl_transf_WS/DGAT"/>
</dbReference>
<evidence type="ECO:0000256" key="7">
    <source>
        <dbReference type="ARBA" id="ARBA00022798"/>
    </source>
</evidence>
<evidence type="ECO:0000256" key="9">
    <source>
        <dbReference type="ARBA" id="ARBA00023315"/>
    </source>
</evidence>